<dbReference type="Proteomes" id="UP001459277">
    <property type="component" value="Unassembled WGS sequence"/>
</dbReference>
<dbReference type="AlphaFoldDB" id="A0AAW2DTA1"/>
<keyword evidence="1" id="KW-1133">Transmembrane helix</keyword>
<keyword evidence="1" id="KW-0812">Transmembrane</keyword>
<evidence type="ECO:0000256" key="1">
    <source>
        <dbReference type="SAM" id="Phobius"/>
    </source>
</evidence>
<feature type="transmembrane region" description="Helical" evidence="1">
    <location>
        <begin position="128"/>
        <end position="146"/>
    </location>
</feature>
<keyword evidence="1" id="KW-0472">Membrane</keyword>
<sequence length="162" mass="18176">MVIGLCSRITEIVNESNAQITLEARWADSNPVAVTVQNLHKSVTIGPGEQKDVFFGDFDNEANRYRDMVRWFTVGGVTKTIQLGEIRDHARILVNYDGAAITYNLVGGNMIGRIGYFPLISIPFSSSLIFLANTFNCCVRLLVFLLKKKFIIYFIYQSGLAE</sequence>
<gene>
    <name evidence="2" type="ORF">SO802_000947</name>
</gene>
<proteinExistence type="predicted"/>
<accession>A0AAW2DTA1</accession>
<keyword evidence="3" id="KW-1185">Reference proteome</keyword>
<evidence type="ECO:0000313" key="3">
    <source>
        <dbReference type="Proteomes" id="UP001459277"/>
    </source>
</evidence>
<protein>
    <submittedName>
        <fullName evidence="2">Uncharacterized protein</fullName>
    </submittedName>
</protein>
<name>A0AAW2DTA1_9ROSI</name>
<evidence type="ECO:0000313" key="2">
    <source>
        <dbReference type="EMBL" id="KAL0013878.1"/>
    </source>
</evidence>
<reference evidence="2 3" key="1">
    <citation type="submission" date="2024-01" db="EMBL/GenBank/DDBJ databases">
        <title>A telomere-to-telomere, gap-free genome of sweet tea (Lithocarpus litseifolius).</title>
        <authorList>
            <person name="Zhou J."/>
        </authorList>
    </citation>
    <scope>NUCLEOTIDE SEQUENCE [LARGE SCALE GENOMIC DNA]</scope>
    <source>
        <strain evidence="2">Zhou-2022a</strain>
        <tissue evidence="2">Leaf</tissue>
    </source>
</reference>
<comment type="caution">
    <text evidence="2">The sequence shown here is derived from an EMBL/GenBank/DDBJ whole genome shotgun (WGS) entry which is preliminary data.</text>
</comment>
<organism evidence="2 3">
    <name type="scientific">Lithocarpus litseifolius</name>
    <dbReference type="NCBI Taxonomy" id="425828"/>
    <lineage>
        <taxon>Eukaryota</taxon>
        <taxon>Viridiplantae</taxon>
        <taxon>Streptophyta</taxon>
        <taxon>Embryophyta</taxon>
        <taxon>Tracheophyta</taxon>
        <taxon>Spermatophyta</taxon>
        <taxon>Magnoliopsida</taxon>
        <taxon>eudicotyledons</taxon>
        <taxon>Gunneridae</taxon>
        <taxon>Pentapetalae</taxon>
        <taxon>rosids</taxon>
        <taxon>fabids</taxon>
        <taxon>Fagales</taxon>
        <taxon>Fagaceae</taxon>
        <taxon>Lithocarpus</taxon>
    </lineage>
</organism>
<dbReference type="EMBL" id="JAZDWU010000001">
    <property type="protein sequence ID" value="KAL0013878.1"/>
    <property type="molecule type" value="Genomic_DNA"/>
</dbReference>